<name>A0AAF0R4X0_SOLVR</name>
<dbReference type="InterPro" id="IPR011009">
    <property type="entry name" value="Kinase-like_dom_sf"/>
</dbReference>
<keyword evidence="2" id="KW-1185">Reference proteome</keyword>
<gene>
    <name evidence="1" type="ORF">MTR67_027362</name>
</gene>
<organism evidence="1 2">
    <name type="scientific">Solanum verrucosum</name>
    <dbReference type="NCBI Taxonomy" id="315347"/>
    <lineage>
        <taxon>Eukaryota</taxon>
        <taxon>Viridiplantae</taxon>
        <taxon>Streptophyta</taxon>
        <taxon>Embryophyta</taxon>
        <taxon>Tracheophyta</taxon>
        <taxon>Spermatophyta</taxon>
        <taxon>Magnoliopsida</taxon>
        <taxon>eudicotyledons</taxon>
        <taxon>Gunneridae</taxon>
        <taxon>Pentapetalae</taxon>
        <taxon>asterids</taxon>
        <taxon>lamiids</taxon>
        <taxon>Solanales</taxon>
        <taxon>Solanaceae</taxon>
        <taxon>Solanoideae</taxon>
        <taxon>Solaneae</taxon>
        <taxon>Solanum</taxon>
    </lineage>
</organism>
<dbReference type="Proteomes" id="UP001234989">
    <property type="component" value="Chromosome 6"/>
</dbReference>
<dbReference type="AlphaFoldDB" id="A0AAF0R4X0"/>
<dbReference type="Gene3D" id="1.10.510.10">
    <property type="entry name" value="Transferase(Phosphotransferase) domain 1"/>
    <property type="match status" value="1"/>
</dbReference>
<dbReference type="SUPFAM" id="SSF56112">
    <property type="entry name" value="Protein kinase-like (PK-like)"/>
    <property type="match status" value="1"/>
</dbReference>
<evidence type="ECO:0000313" key="1">
    <source>
        <dbReference type="EMBL" id="WMV33977.1"/>
    </source>
</evidence>
<evidence type="ECO:0000313" key="2">
    <source>
        <dbReference type="Proteomes" id="UP001234989"/>
    </source>
</evidence>
<proteinExistence type="predicted"/>
<reference evidence="1" key="1">
    <citation type="submission" date="2023-08" db="EMBL/GenBank/DDBJ databases">
        <title>A de novo genome assembly of Solanum verrucosum Schlechtendal, a Mexican diploid species geographically isolated from the other diploid A-genome species in potato relatives.</title>
        <authorList>
            <person name="Hosaka K."/>
        </authorList>
    </citation>
    <scope>NUCLEOTIDE SEQUENCE</scope>
    <source>
        <tissue evidence="1">Young leaves</tissue>
    </source>
</reference>
<dbReference type="EMBL" id="CP133617">
    <property type="protein sequence ID" value="WMV33977.1"/>
    <property type="molecule type" value="Genomic_DNA"/>
</dbReference>
<accession>A0AAF0R4X0</accession>
<sequence length="90" mass="10518">MHSNPTMKKRRLQLLQHCHEKGILHQDFMGSALLIDKYGMLNIAASRFANYFNSEKKHHISSQVVTFCVKHSSMISAYIVRKVRWTMIEV</sequence>
<protein>
    <submittedName>
        <fullName evidence="1">Uncharacterized protein</fullName>
    </submittedName>
</protein>